<accession>A0A2S9PXX7</accession>
<dbReference type="Proteomes" id="UP000239322">
    <property type="component" value="Unassembled WGS sequence"/>
</dbReference>
<keyword evidence="3" id="KW-0547">Nucleotide-binding</keyword>
<keyword evidence="3" id="KW-0347">Helicase</keyword>
<evidence type="ECO:0000313" key="3">
    <source>
        <dbReference type="EMBL" id="PRH79262.1"/>
    </source>
</evidence>
<dbReference type="OrthoDB" id="4315859at2"/>
<dbReference type="GO" id="GO:0004386">
    <property type="term" value="F:helicase activity"/>
    <property type="evidence" value="ECO:0007669"/>
    <property type="project" value="UniProtKB-KW"/>
</dbReference>
<dbReference type="AlphaFoldDB" id="A0A2S9PXX7"/>
<feature type="compositionally biased region" description="Low complexity" evidence="1">
    <location>
        <begin position="55"/>
        <end position="67"/>
    </location>
</feature>
<evidence type="ECO:0000313" key="4">
    <source>
        <dbReference type="Proteomes" id="UP000239322"/>
    </source>
</evidence>
<keyword evidence="3" id="KW-0378">Hydrolase</keyword>
<dbReference type="Pfam" id="PF03457">
    <property type="entry name" value="HA"/>
    <property type="match status" value="1"/>
</dbReference>
<organism evidence="3 4">
    <name type="scientific">Streptomyces solincola</name>
    <dbReference type="NCBI Taxonomy" id="2100817"/>
    <lineage>
        <taxon>Bacteria</taxon>
        <taxon>Bacillati</taxon>
        <taxon>Actinomycetota</taxon>
        <taxon>Actinomycetes</taxon>
        <taxon>Kitasatosporales</taxon>
        <taxon>Streptomycetaceae</taxon>
        <taxon>Streptomyces</taxon>
    </lineage>
</organism>
<dbReference type="InterPro" id="IPR005114">
    <property type="entry name" value="Helicase_assoc"/>
</dbReference>
<sequence length="137" mass="14502">MPGVTVHGTDVGRWLERQRQPALWAGLAAEQRALMEEPGVAALPTVDAEPAEQTPAAPDGSAPPAGAFERGTTALAQYRARTGTVTIPRQHVERLEDGTEVRLGVWLTNTKARRTERLAALAALGLGCAATSRVLPC</sequence>
<feature type="domain" description="Helicase-associated" evidence="2">
    <location>
        <begin position="67"/>
        <end position="125"/>
    </location>
</feature>
<evidence type="ECO:0000256" key="1">
    <source>
        <dbReference type="SAM" id="MobiDB-lite"/>
    </source>
</evidence>
<dbReference type="EMBL" id="PVLV01000129">
    <property type="protein sequence ID" value="PRH79262.1"/>
    <property type="molecule type" value="Genomic_DNA"/>
</dbReference>
<feature type="region of interest" description="Disordered" evidence="1">
    <location>
        <begin position="46"/>
        <end position="72"/>
    </location>
</feature>
<proteinExistence type="predicted"/>
<name>A0A2S9PXX7_9ACTN</name>
<evidence type="ECO:0000259" key="2">
    <source>
        <dbReference type="Pfam" id="PF03457"/>
    </source>
</evidence>
<reference evidence="3 4" key="1">
    <citation type="submission" date="2018-03" db="EMBL/GenBank/DDBJ databases">
        <title>Novel Streptomyces sp. from soil.</title>
        <authorList>
            <person name="Tan G.Y.A."/>
            <person name="Lee Z.Y."/>
        </authorList>
    </citation>
    <scope>NUCLEOTIDE SEQUENCE [LARGE SCALE GENOMIC DNA]</scope>
    <source>
        <strain evidence="3 4">ST5x</strain>
    </source>
</reference>
<gene>
    <name evidence="3" type="ORF">C6N75_10625</name>
</gene>
<keyword evidence="4" id="KW-1185">Reference proteome</keyword>
<comment type="caution">
    <text evidence="3">The sequence shown here is derived from an EMBL/GenBank/DDBJ whole genome shotgun (WGS) entry which is preliminary data.</text>
</comment>
<protein>
    <submittedName>
        <fullName evidence="3">Helicase</fullName>
    </submittedName>
</protein>
<keyword evidence="3" id="KW-0067">ATP-binding</keyword>